<gene>
    <name evidence="11" type="ORF">V6X64_07690</name>
</gene>
<evidence type="ECO:0000256" key="5">
    <source>
        <dbReference type="ARBA" id="ARBA00022857"/>
    </source>
</evidence>
<evidence type="ECO:0000256" key="3">
    <source>
        <dbReference type="ARBA" id="ARBA00012943"/>
    </source>
</evidence>
<dbReference type="GO" id="GO:0016491">
    <property type="term" value="F:oxidoreductase activity"/>
    <property type="evidence" value="ECO:0007669"/>
    <property type="project" value="UniProtKB-KW"/>
</dbReference>
<dbReference type="PROSITE" id="PS00837">
    <property type="entry name" value="ALADH_PNT_2"/>
    <property type="match status" value="1"/>
</dbReference>
<dbReference type="SMART" id="SM01002">
    <property type="entry name" value="AlaDh_PNT_C"/>
    <property type="match status" value="1"/>
</dbReference>
<dbReference type="CDD" id="cd05304">
    <property type="entry name" value="Rubrum_tdh"/>
    <property type="match status" value="1"/>
</dbReference>
<comment type="function">
    <text evidence="1">The transhydrogenation between NADH and NADP is coupled to respiration and ATP hydrolysis and functions as a proton pump across the membrane.</text>
</comment>
<dbReference type="InterPro" id="IPR007886">
    <property type="entry name" value="AlaDH/PNT_N"/>
</dbReference>
<accession>A0ABV3SCW8</accession>
<keyword evidence="11" id="KW-0560">Oxidoreductase</keyword>
<evidence type="ECO:0000256" key="6">
    <source>
        <dbReference type="ARBA" id="ARBA00022967"/>
    </source>
</evidence>
<dbReference type="EMBL" id="JBAKFJ010000001">
    <property type="protein sequence ID" value="MEX0386869.1"/>
    <property type="molecule type" value="Genomic_DNA"/>
</dbReference>
<keyword evidence="7" id="KW-0520">NAD</keyword>
<keyword evidence="6" id="KW-1278">Translocase</keyword>
<organism evidence="11 12">
    <name type="scientific">Spiribacter onubensis</name>
    <dbReference type="NCBI Taxonomy" id="3122420"/>
    <lineage>
        <taxon>Bacteria</taxon>
        <taxon>Pseudomonadati</taxon>
        <taxon>Pseudomonadota</taxon>
        <taxon>Gammaproteobacteria</taxon>
        <taxon>Chromatiales</taxon>
        <taxon>Ectothiorhodospiraceae</taxon>
        <taxon>Spiribacter</taxon>
    </lineage>
</organism>
<dbReference type="InterPro" id="IPR036291">
    <property type="entry name" value="NAD(P)-bd_dom_sf"/>
</dbReference>
<dbReference type="SUPFAM" id="SSF51735">
    <property type="entry name" value="NAD(P)-binding Rossmann-fold domains"/>
    <property type="match status" value="1"/>
</dbReference>
<comment type="caution">
    <text evidence="11">The sequence shown here is derived from an EMBL/GenBank/DDBJ whole genome shotgun (WGS) entry which is preliminary data.</text>
</comment>
<dbReference type="SUPFAM" id="SSF52283">
    <property type="entry name" value="Formate/glycerate dehydrogenase catalytic domain-like"/>
    <property type="match status" value="1"/>
</dbReference>
<dbReference type="SMART" id="SM01003">
    <property type="entry name" value="AlaDh_PNT_N"/>
    <property type="match status" value="1"/>
</dbReference>
<keyword evidence="12" id="KW-1185">Reference proteome</keyword>
<dbReference type="Gene3D" id="3.40.50.720">
    <property type="entry name" value="NAD(P)-binding Rossmann-like Domain"/>
    <property type="match status" value="2"/>
</dbReference>
<dbReference type="Pfam" id="PF01262">
    <property type="entry name" value="AlaDh_PNT_C"/>
    <property type="match status" value="1"/>
</dbReference>
<evidence type="ECO:0000256" key="7">
    <source>
        <dbReference type="ARBA" id="ARBA00023027"/>
    </source>
</evidence>
<dbReference type="Pfam" id="PF05222">
    <property type="entry name" value="AlaDh_PNT_N"/>
    <property type="match status" value="1"/>
</dbReference>
<evidence type="ECO:0000313" key="12">
    <source>
        <dbReference type="Proteomes" id="UP001556653"/>
    </source>
</evidence>
<feature type="domain" description="Alanine dehydrogenase/pyridine nucleotide transhydrogenase NAD(H)-binding" evidence="9">
    <location>
        <begin position="148"/>
        <end position="310"/>
    </location>
</feature>
<dbReference type="PANTHER" id="PTHR10160">
    <property type="entry name" value="NAD(P) TRANSHYDROGENASE"/>
    <property type="match status" value="1"/>
</dbReference>
<proteinExistence type="inferred from homology"/>
<dbReference type="RefSeq" id="WP_367967342.1">
    <property type="nucleotide sequence ID" value="NZ_JBAKFI010000002.1"/>
</dbReference>
<feature type="domain" description="Alanine dehydrogenase/pyridine nucleotide transhydrogenase N-terminal" evidence="10">
    <location>
        <begin position="6"/>
        <end position="139"/>
    </location>
</feature>
<evidence type="ECO:0000313" key="11">
    <source>
        <dbReference type="EMBL" id="MEX0386869.1"/>
    </source>
</evidence>
<evidence type="ECO:0000256" key="8">
    <source>
        <dbReference type="ARBA" id="ARBA00048202"/>
    </source>
</evidence>
<evidence type="ECO:0000256" key="1">
    <source>
        <dbReference type="ARBA" id="ARBA00003943"/>
    </source>
</evidence>
<dbReference type="NCBIfam" id="NF006942">
    <property type="entry name" value="PRK09424.1"/>
    <property type="match status" value="1"/>
</dbReference>
<dbReference type="InterPro" id="IPR007698">
    <property type="entry name" value="AlaDH/PNT_NAD(H)-bd"/>
</dbReference>
<protein>
    <recommendedName>
        <fullName evidence="3">proton-translocating NAD(P)(+) transhydrogenase</fullName>
        <ecNumber evidence="3">7.1.1.1</ecNumber>
    </recommendedName>
</protein>
<keyword evidence="5" id="KW-0521">NADP</keyword>
<evidence type="ECO:0000259" key="10">
    <source>
        <dbReference type="SMART" id="SM01003"/>
    </source>
</evidence>
<dbReference type="PANTHER" id="PTHR10160:SF19">
    <property type="entry name" value="PROTON-TRANSLOCATING NAD(P)(+) TRANSHYDROGENASE"/>
    <property type="match status" value="1"/>
</dbReference>
<evidence type="ECO:0000256" key="4">
    <source>
        <dbReference type="ARBA" id="ARBA00022741"/>
    </source>
</evidence>
<evidence type="ECO:0000256" key="2">
    <source>
        <dbReference type="ARBA" id="ARBA00005689"/>
    </source>
</evidence>
<dbReference type="Proteomes" id="UP001556653">
    <property type="component" value="Unassembled WGS sequence"/>
</dbReference>
<sequence length="376" mass="39958">MSITIAVPKETANGERRVAIVPSVLKQLDKLGAEVRIQRGAGESAGFTDDLYEGVSWADGTDDLYKGADIVLRVQPPSVEEAGKLPEGSLLLGFMTPHEGDSRIRNLNKRKVTSFALELVPRITRAQSIDALSSQANIAGYKCSLMAAHLSPKLFPMLTTAAGTVRPARVVVIGAGVAGLQAIATAKRLGAIVEAYDVRSATKEQVESLGGKFIDTGVSAEGEGGYARELTEDEKAQQAEVLAQHIAQADAVVTTASIPGRPAPKIIDRSTVERMKAGSVIVDMAAETGGNCELTEAGKEITHQGVTIAGPRNIPSMAATHASEMYARNLCNLLALIIKDGEIQLDWDDQVVADSCLTHDGEIRHAPTRERMEGDK</sequence>
<dbReference type="InterPro" id="IPR008143">
    <property type="entry name" value="Ala_DH/PNT_CS2"/>
</dbReference>
<dbReference type="EC" id="7.1.1.1" evidence="3"/>
<comment type="catalytic activity">
    <reaction evidence="8">
        <text>NAD(+) + NADPH + H(+)(in) = NADH + NADP(+) + H(+)(out)</text>
        <dbReference type="Rhea" id="RHEA:47992"/>
        <dbReference type="ChEBI" id="CHEBI:15378"/>
        <dbReference type="ChEBI" id="CHEBI:57540"/>
        <dbReference type="ChEBI" id="CHEBI:57783"/>
        <dbReference type="ChEBI" id="CHEBI:57945"/>
        <dbReference type="ChEBI" id="CHEBI:58349"/>
        <dbReference type="EC" id="7.1.1.1"/>
    </reaction>
</comment>
<evidence type="ECO:0000259" key="9">
    <source>
        <dbReference type="SMART" id="SM01002"/>
    </source>
</evidence>
<name>A0ABV3SCW8_9GAMM</name>
<comment type="similarity">
    <text evidence="2">Belongs to the AlaDH/PNT family.</text>
</comment>
<keyword evidence="4" id="KW-0547">Nucleotide-binding</keyword>
<reference evidence="11 12" key="1">
    <citation type="submission" date="2024-02" db="EMBL/GenBank/DDBJ databases">
        <title>New especies of Spiribacter isolated from saline water.</title>
        <authorList>
            <person name="Leon M.J."/>
            <person name="De La Haba R."/>
            <person name="Sanchez-Porro C."/>
            <person name="Ventosa A."/>
        </authorList>
    </citation>
    <scope>NUCLEOTIDE SEQUENCE [LARGE SCALE GENOMIC DNA]</scope>
    <source>
        <strain evidence="12">ag22IC4-227</strain>
    </source>
</reference>